<comment type="caution">
    <text evidence="1">The sequence shown here is derived from an EMBL/GenBank/DDBJ whole genome shotgun (WGS) entry which is preliminary data.</text>
</comment>
<proteinExistence type="predicted"/>
<dbReference type="Proteomes" id="UP000264036">
    <property type="component" value="Unassembled WGS sequence"/>
</dbReference>
<accession>A0A356LN66</accession>
<dbReference type="EMBL" id="DOEK01000047">
    <property type="protein sequence ID" value="HBP31975.1"/>
    <property type="molecule type" value="Genomic_DNA"/>
</dbReference>
<gene>
    <name evidence="1" type="ORF">DD666_21520</name>
</gene>
<name>A0A356LN66_9BURK</name>
<evidence type="ECO:0000313" key="2">
    <source>
        <dbReference type="Proteomes" id="UP000264036"/>
    </source>
</evidence>
<evidence type="ECO:0000313" key="1">
    <source>
        <dbReference type="EMBL" id="HBP31975.1"/>
    </source>
</evidence>
<sequence>MVRITLTVLVKETYRNRFSVVVEDCRRQGMVVEREMTALGLFSGNIEAEKVTELRAVEGVAAVEADRPMRPYC</sequence>
<protein>
    <submittedName>
        <fullName evidence="1">Uncharacterized protein</fullName>
    </submittedName>
</protein>
<dbReference type="AlphaFoldDB" id="A0A356LN66"/>
<reference evidence="1 2" key="1">
    <citation type="journal article" date="2018" name="Nat. Biotechnol.">
        <title>A standardized bacterial taxonomy based on genome phylogeny substantially revises the tree of life.</title>
        <authorList>
            <person name="Parks D.H."/>
            <person name="Chuvochina M."/>
            <person name="Waite D.W."/>
            <person name="Rinke C."/>
            <person name="Skarshewski A."/>
            <person name="Chaumeil P.A."/>
            <person name="Hugenholtz P."/>
        </authorList>
    </citation>
    <scope>NUCLEOTIDE SEQUENCE [LARGE SCALE GENOMIC DNA]</scope>
    <source>
        <strain evidence="1">UBA10707</strain>
    </source>
</reference>
<organism evidence="1 2">
    <name type="scientific">Advenella kashmirensis</name>
    <dbReference type="NCBI Taxonomy" id="310575"/>
    <lineage>
        <taxon>Bacteria</taxon>
        <taxon>Pseudomonadati</taxon>
        <taxon>Pseudomonadota</taxon>
        <taxon>Betaproteobacteria</taxon>
        <taxon>Burkholderiales</taxon>
        <taxon>Alcaligenaceae</taxon>
    </lineage>
</organism>